<dbReference type="PANTHER" id="PTHR40078:SF1">
    <property type="entry name" value="INTEGRAL MEMBRANE PROTEIN"/>
    <property type="match status" value="1"/>
</dbReference>
<reference evidence="3" key="2">
    <citation type="submission" date="2015-04" db="EMBL/GenBank/DDBJ databases">
        <title>A butyrogenic pathway from the amino acid lysine in a human gut commensal.</title>
        <authorList>
            <person name="de Vos W.M."/>
            <person name="Bui N.T.P."/>
            <person name="Plugge C.M."/>
            <person name="Ritari J."/>
        </authorList>
    </citation>
    <scope>NUCLEOTIDE SEQUENCE [LARGE SCALE GENOMIC DNA]</scope>
    <source>
        <strain evidence="3">AF211</strain>
    </source>
</reference>
<evidence type="ECO:0008006" key="4">
    <source>
        <dbReference type="Google" id="ProtNLM"/>
    </source>
</evidence>
<dbReference type="RefSeq" id="WP_058116959.1">
    <property type="nucleotide sequence ID" value="NZ_CP011307.1"/>
</dbReference>
<dbReference type="KEGG" id="ibu:IB211_00450"/>
<evidence type="ECO:0000313" key="2">
    <source>
        <dbReference type="EMBL" id="ALP92845.1"/>
    </source>
</evidence>
<evidence type="ECO:0000256" key="1">
    <source>
        <dbReference type="SAM" id="Phobius"/>
    </source>
</evidence>
<gene>
    <name evidence="2" type="ORF">IB211_00450</name>
</gene>
<sequence>MSTAANTGAALPKRLLICALGLLCYASGVAVTKNCDLGISPIVSVAYVLSLITPITMGWCTTLVNLVFFLLQRLLLRREYPLWMMGAQFLMSVLFSVTIDLTAALFGFLAGWAPPYPARLAVFVLGCAVLALGVFLIVSADFVVLPAEGCVNAVVRRTGLRFGTGKVLFDGAMVAVTVAVSLLCFRQVRGIREGTLIAVVLIGTFARHIGERLGPALERHLAAAT</sequence>
<dbReference type="InterPro" id="IPR038750">
    <property type="entry name" value="YczE/YyaS-like"/>
</dbReference>
<reference evidence="2 3" key="1">
    <citation type="journal article" date="2015" name="Nat. Commun.">
        <title>Production of butyrate from lysine and the Amadori product fructoselysine by a human gut commensal.</title>
        <authorList>
            <person name="Bui T.P."/>
            <person name="Ritari J."/>
            <person name="Boeren S."/>
            <person name="de Waard P."/>
            <person name="Plugge C.M."/>
            <person name="de Vos W.M."/>
        </authorList>
    </citation>
    <scope>NUCLEOTIDE SEQUENCE [LARGE SCALE GENOMIC DNA]</scope>
    <source>
        <strain evidence="2 3">AF211</strain>
    </source>
</reference>
<protein>
    <recommendedName>
        <fullName evidence="4">Membrane protein YczE</fullName>
    </recommendedName>
</protein>
<dbReference type="EMBL" id="CP011307">
    <property type="protein sequence ID" value="ALP92845.1"/>
    <property type="molecule type" value="Genomic_DNA"/>
</dbReference>
<proteinExistence type="predicted"/>
<accession>A0A0S2W0I3</accession>
<feature type="transmembrane region" description="Helical" evidence="1">
    <location>
        <begin position="82"/>
        <end position="108"/>
    </location>
</feature>
<feature type="transmembrane region" description="Helical" evidence="1">
    <location>
        <begin position="167"/>
        <end position="188"/>
    </location>
</feature>
<dbReference type="AlphaFoldDB" id="A0A0S2W0I3"/>
<keyword evidence="3" id="KW-1185">Reference proteome</keyword>
<keyword evidence="1" id="KW-0812">Transmembrane</keyword>
<dbReference type="eggNOG" id="COG2364">
    <property type="taxonomic scope" value="Bacteria"/>
</dbReference>
<name>A0A0S2W0I3_9FIRM</name>
<dbReference type="PANTHER" id="PTHR40078">
    <property type="entry name" value="INTEGRAL MEMBRANE PROTEIN-RELATED"/>
    <property type="match status" value="1"/>
</dbReference>
<keyword evidence="1" id="KW-1133">Transmembrane helix</keyword>
<keyword evidence="1" id="KW-0472">Membrane</keyword>
<organism evidence="2 3">
    <name type="scientific">Intestinimonas butyriciproducens</name>
    <dbReference type="NCBI Taxonomy" id="1297617"/>
    <lineage>
        <taxon>Bacteria</taxon>
        <taxon>Bacillati</taxon>
        <taxon>Bacillota</taxon>
        <taxon>Clostridia</taxon>
        <taxon>Eubacteriales</taxon>
        <taxon>Intestinimonas</taxon>
    </lineage>
</organism>
<feature type="transmembrane region" description="Helical" evidence="1">
    <location>
        <begin position="120"/>
        <end position="146"/>
    </location>
</feature>
<feature type="transmembrane region" description="Helical" evidence="1">
    <location>
        <begin position="42"/>
        <end position="70"/>
    </location>
</feature>
<dbReference type="Pfam" id="PF19700">
    <property type="entry name" value="DUF6198"/>
    <property type="match status" value="1"/>
</dbReference>
<evidence type="ECO:0000313" key="3">
    <source>
        <dbReference type="Proteomes" id="UP000064844"/>
    </source>
</evidence>
<dbReference type="STRING" id="1297617.IB211_00450"/>
<dbReference type="Proteomes" id="UP000064844">
    <property type="component" value="Chromosome"/>
</dbReference>